<keyword evidence="6" id="KW-0503">Monooxygenase</keyword>
<evidence type="ECO:0000256" key="6">
    <source>
        <dbReference type="RuleBase" id="RU000461"/>
    </source>
</evidence>
<feature type="binding site" description="axial binding residue" evidence="5">
    <location>
        <position position="456"/>
    </location>
    <ligand>
        <name>heme</name>
        <dbReference type="ChEBI" id="CHEBI:30413"/>
    </ligand>
    <ligandPart>
        <name>Fe</name>
        <dbReference type="ChEBI" id="CHEBI:18248"/>
    </ligandPart>
</feature>
<dbReference type="PROSITE" id="PS00086">
    <property type="entry name" value="CYTOCHROME_P450"/>
    <property type="match status" value="1"/>
</dbReference>
<dbReference type="InterPro" id="IPR001128">
    <property type="entry name" value="Cyt_P450"/>
</dbReference>
<evidence type="ECO:0000256" key="1">
    <source>
        <dbReference type="ARBA" id="ARBA00010617"/>
    </source>
</evidence>
<comment type="caution">
    <text evidence="8">The sequence shown here is derived from an EMBL/GenBank/DDBJ whole genome shotgun (WGS) entry which is preliminary data.</text>
</comment>
<dbReference type="InterPro" id="IPR002401">
    <property type="entry name" value="Cyt_P450_E_grp-I"/>
</dbReference>
<dbReference type="GO" id="GO:0006629">
    <property type="term" value="P:lipid metabolic process"/>
    <property type="evidence" value="ECO:0007669"/>
    <property type="project" value="UniProtKB-ARBA"/>
</dbReference>
<evidence type="ECO:0000256" key="2">
    <source>
        <dbReference type="ARBA" id="ARBA00022723"/>
    </source>
</evidence>
<dbReference type="PRINTS" id="PR00463">
    <property type="entry name" value="EP450I"/>
</dbReference>
<feature type="region of interest" description="Disordered" evidence="7">
    <location>
        <begin position="507"/>
        <end position="560"/>
    </location>
</feature>
<dbReference type="CDD" id="cd11064">
    <property type="entry name" value="CYP86A"/>
    <property type="match status" value="1"/>
</dbReference>
<dbReference type="SUPFAM" id="SSF48264">
    <property type="entry name" value="Cytochrome P450"/>
    <property type="match status" value="1"/>
</dbReference>
<dbReference type="PRINTS" id="PR00385">
    <property type="entry name" value="P450"/>
</dbReference>
<dbReference type="GO" id="GO:0005506">
    <property type="term" value="F:iron ion binding"/>
    <property type="evidence" value="ECO:0007669"/>
    <property type="project" value="InterPro"/>
</dbReference>
<dbReference type="InterPro" id="IPR017972">
    <property type="entry name" value="Cyt_P450_CS"/>
</dbReference>
<keyword evidence="9" id="KW-1185">Reference proteome</keyword>
<feature type="region of interest" description="Disordered" evidence="7">
    <location>
        <begin position="1"/>
        <end position="25"/>
    </location>
</feature>
<dbReference type="Pfam" id="PF00067">
    <property type="entry name" value="p450"/>
    <property type="match status" value="1"/>
</dbReference>
<keyword evidence="5 6" id="KW-0349">Heme</keyword>
<proteinExistence type="inferred from homology"/>
<organism evidence="8 9">
    <name type="scientific">Panicum miliaceum</name>
    <name type="common">Proso millet</name>
    <name type="synonym">Broomcorn millet</name>
    <dbReference type="NCBI Taxonomy" id="4540"/>
    <lineage>
        <taxon>Eukaryota</taxon>
        <taxon>Viridiplantae</taxon>
        <taxon>Streptophyta</taxon>
        <taxon>Embryophyta</taxon>
        <taxon>Tracheophyta</taxon>
        <taxon>Spermatophyta</taxon>
        <taxon>Magnoliopsida</taxon>
        <taxon>Liliopsida</taxon>
        <taxon>Poales</taxon>
        <taxon>Poaceae</taxon>
        <taxon>PACMAD clade</taxon>
        <taxon>Panicoideae</taxon>
        <taxon>Panicodae</taxon>
        <taxon>Paniceae</taxon>
        <taxon>Panicinae</taxon>
        <taxon>Panicum</taxon>
        <taxon>Panicum sect. Panicum</taxon>
    </lineage>
</organism>
<name>A0A3L6RZT4_PANMI</name>
<reference evidence="9" key="1">
    <citation type="journal article" date="2019" name="Nat. Commun.">
        <title>The genome of broomcorn millet.</title>
        <authorList>
            <person name="Zou C."/>
            <person name="Miki D."/>
            <person name="Li D."/>
            <person name="Tang Q."/>
            <person name="Xiao L."/>
            <person name="Rajput S."/>
            <person name="Deng P."/>
            <person name="Jia W."/>
            <person name="Huang R."/>
            <person name="Zhang M."/>
            <person name="Sun Y."/>
            <person name="Hu J."/>
            <person name="Fu X."/>
            <person name="Schnable P.S."/>
            <person name="Li F."/>
            <person name="Zhang H."/>
            <person name="Feng B."/>
            <person name="Zhu X."/>
            <person name="Liu R."/>
            <person name="Schnable J.C."/>
            <person name="Zhu J.-K."/>
            <person name="Zhang H."/>
        </authorList>
    </citation>
    <scope>NUCLEOTIDE SEQUENCE [LARGE SCALE GENOMIC DNA]</scope>
</reference>
<evidence type="ECO:0000256" key="7">
    <source>
        <dbReference type="SAM" id="MobiDB-lite"/>
    </source>
</evidence>
<protein>
    <submittedName>
        <fullName evidence="8">Cytochrome P450 94B3-like</fullName>
    </submittedName>
</protein>
<evidence type="ECO:0000256" key="3">
    <source>
        <dbReference type="ARBA" id="ARBA00023002"/>
    </source>
</evidence>
<accession>A0A3L6RZT4</accession>
<keyword evidence="3 6" id="KW-0560">Oxidoreductase</keyword>
<dbReference type="GO" id="GO:0004497">
    <property type="term" value="F:monooxygenase activity"/>
    <property type="evidence" value="ECO:0007669"/>
    <property type="project" value="UniProtKB-KW"/>
</dbReference>
<dbReference type="GO" id="GO:0016705">
    <property type="term" value="F:oxidoreductase activity, acting on paired donors, with incorporation or reduction of molecular oxygen"/>
    <property type="evidence" value="ECO:0007669"/>
    <property type="project" value="InterPro"/>
</dbReference>
<dbReference type="InterPro" id="IPR036396">
    <property type="entry name" value="Cyt_P450_sf"/>
</dbReference>
<dbReference type="OrthoDB" id="1470350at2759"/>
<evidence type="ECO:0000313" key="9">
    <source>
        <dbReference type="Proteomes" id="UP000275267"/>
    </source>
</evidence>
<keyword evidence="2 5" id="KW-0479">Metal-binding</keyword>
<dbReference type="Gene3D" id="1.10.630.10">
    <property type="entry name" value="Cytochrome P450"/>
    <property type="match status" value="1"/>
</dbReference>
<dbReference type="Proteomes" id="UP000275267">
    <property type="component" value="Unassembled WGS sequence"/>
</dbReference>
<gene>
    <name evidence="8" type="ORF">C2845_PM09G15070</name>
</gene>
<evidence type="ECO:0000256" key="5">
    <source>
        <dbReference type="PIRSR" id="PIRSR602401-1"/>
    </source>
</evidence>
<evidence type="ECO:0000256" key="4">
    <source>
        <dbReference type="ARBA" id="ARBA00023004"/>
    </source>
</evidence>
<dbReference type="EMBL" id="PQIB02000006">
    <property type="protein sequence ID" value="RLN12537.1"/>
    <property type="molecule type" value="Genomic_DNA"/>
</dbReference>
<dbReference type="GO" id="GO:0020037">
    <property type="term" value="F:heme binding"/>
    <property type="evidence" value="ECO:0007669"/>
    <property type="project" value="InterPro"/>
</dbReference>
<comment type="similarity">
    <text evidence="1 6">Belongs to the cytochrome P450 family.</text>
</comment>
<dbReference type="STRING" id="4540.A0A3L6RZT4"/>
<comment type="cofactor">
    <cofactor evidence="5">
        <name>heme</name>
        <dbReference type="ChEBI" id="CHEBI:30413"/>
    </cofactor>
</comment>
<keyword evidence="4 5" id="KW-0408">Iron</keyword>
<dbReference type="PANTHER" id="PTHR24296">
    <property type="entry name" value="CYTOCHROME P450"/>
    <property type="match status" value="1"/>
</dbReference>
<dbReference type="AlphaFoldDB" id="A0A3L6RZT4"/>
<sequence length="666" mass="74223">MAHTTPTKISSDHNRKQQQTPLASDDDLKAYPIVGRFPHLAKNAHRLIEWTVEVAKRSPTQTTAFKAPGLPGVVITANPDNVEHIAKTSFANYPKGDFLSSKLEDFLGHGIFNSDGEQWLWQRKASSFEFSKRSLRKFMVDTVQSLVVGRLLPLLEQAERHRRTLDMQHIFECFAFDNICHVAFGEDPGCLAKEGAATPQAAEFVRAFDYVQSAIVDRFRPPAIFLWRLKRALNMEPEKQIRKAVDVIHGYADRIVRRCRERWEAAGTESGGDFLAHIVAARGDLIRDESLRDVVTNLLLAGRDTTSSALTWFFWLVSGRPDVESKIVDEIRRVRGSRSSSHGSGGTGETTTTTFTFDELREMHYIQAAITESMRLYPPVPIGMHYCKQDDVLPDGTFVGKGWAVNHSVYAMSRLEVLWGKDCEEFRPERWLREDGTFQPESPFKFPVFHAGPRMCLGKELAYIQMKFIVSCAFERFSFQYHGGNEHPGLNLTFMLRMKGGLPMQVTKQRPGQEADLGTSDQRYVPASDCSAPSEGGGGQTSGARSSAPEDSTPAPGLGSSTPGFCTSTCISYSTSTDIRDLKVTHLGNLVVDVITDKNHITRLPDVQKTAPRQRGCRGVIRDRAIPDGATGELMPTAATAVGLPEDVWRRQHDAAGYQRGQILFT</sequence>
<evidence type="ECO:0000313" key="8">
    <source>
        <dbReference type="EMBL" id="RLN12537.1"/>
    </source>
</evidence>